<protein>
    <submittedName>
        <fullName evidence="2">Uncharacterized protein</fullName>
    </submittedName>
</protein>
<gene>
    <name evidence="2" type="ORF">NDU88_002995</name>
</gene>
<dbReference type="Proteomes" id="UP001066276">
    <property type="component" value="Chromosome 1_2"/>
</dbReference>
<comment type="caution">
    <text evidence="2">The sequence shown here is derived from an EMBL/GenBank/DDBJ whole genome shotgun (WGS) entry which is preliminary data.</text>
</comment>
<proteinExistence type="predicted"/>
<feature type="region of interest" description="Disordered" evidence="1">
    <location>
        <begin position="23"/>
        <end position="43"/>
    </location>
</feature>
<dbReference type="EMBL" id="JANPWB010000002">
    <property type="protein sequence ID" value="KAJ1207605.1"/>
    <property type="molecule type" value="Genomic_DNA"/>
</dbReference>
<evidence type="ECO:0000313" key="3">
    <source>
        <dbReference type="Proteomes" id="UP001066276"/>
    </source>
</evidence>
<accession>A0AAV7W0W4</accession>
<keyword evidence="3" id="KW-1185">Reference proteome</keyword>
<feature type="compositionally biased region" description="Polar residues" evidence="1">
    <location>
        <begin position="23"/>
        <end position="33"/>
    </location>
</feature>
<sequence>MGRGARSAMLPRSILRLYLSAPQASAGTRQEPQPLSPAGTGFTGCPPQSARSLDGLTLSSFVCTAPGVFSGYFVFISDKLYLSITDIRELFLRK</sequence>
<organism evidence="2 3">
    <name type="scientific">Pleurodeles waltl</name>
    <name type="common">Iberian ribbed newt</name>
    <dbReference type="NCBI Taxonomy" id="8319"/>
    <lineage>
        <taxon>Eukaryota</taxon>
        <taxon>Metazoa</taxon>
        <taxon>Chordata</taxon>
        <taxon>Craniata</taxon>
        <taxon>Vertebrata</taxon>
        <taxon>Euteleostomi</taxon>
        <taxon>Amphibia</taxon>
        <taxon>Batrachia</taxon>
        <taxon>Caudata</taxon>
        <taxon>Salamandroidea</taxon>
        <taxon>Salamandridae</taxon>
        <taxon>Pleurodelinae</taxon>
        <taxon>Pleurodeles</taxon>
    </lineage>
</organism>
<evidence type="ECO:0000313" key="2">
    <source>
        <dbReference type="EMBL" id="KAJ1207605.1"/>
    </source>
</evidence>
<dbReference type="AlphaFoldDB" id="A0AAV7W0W4"/>
<name>A0AAV7W0W4_PLEWA</name>
<evidence type="ECO:0000256" key="1">
    <source>
        <dbReference type="SAM" id="MobiDB-lite"/>
    </source>
</evidence>
<reference evidence="2" key="1">
    <citation type="journal article" date="2022" name="bioRxiv">
        <title>Sequencing and chromosome-scale assembly of the giantPleurodeles waltlgenome.</title>
        <authorList>
            <person name="Brown T."/>
            <person name="Elewa A."/>
            <person name="Iarovenko S."/>
            <person name="Subramanian E."/>
            <person name="Araus A.J."/>
            <person name="Petzold A."/>
            <person name="Susuki M."/>
            <person name="Suzuki K.-i.T."/>
            <person name="Hayashi T."/>
            <person name="Toyoda A."/>
            <person name="Oliveira C."/>
            <person name="Osipova E."/>
            <person name="Leigh N.D."/>
            <person name="Simon A."/>
            <person name="Yun M.H."/>
        </authorList>
    </citation>
    <scope>NUCLEOTIDE SEQUENCE</scope>
    <source>
        <strain evidence="2">20211129_DDA</strain>
        <tissue evidence="2">Liver</tissue>
    </source>
</reference>